<dbReference type="WBParaSite" id="GPUH_0000794001-mRNA-1">
    <property type="protein sequence ID" value="GPUH_0000794001-mRNA-1"/>
    <property type="gene ID" value="GPUH_0000794001"/>
</dbReference>
<evidence type="ECO:0000313" key="1">
    <source>
        <dbReference type="EMBL" id="VDK60170.1"/>
    </source>
</evidence>
<dbReference type="Proteomes" id="UP000271098">
    <property type="component" value="Unassembled WGS sequence"/>
</dbReference>
<name>A0A183DGU0_9BILA</name>
<accession>A0A183DGU0</accession>
<organism evidence="3">
    <name type="scientific">Gongylonema pulchrum</name>
    <dbReference type="NCBI Taxonomy" id="637853"/>
    <lineage>
        <taxon>Eukaryota</taxon>
        <taxon>Metazoa</taxon>
        <taxon>Ecdysozoa</taxon>
        <taxon>Nematoda</taxon>
        <taxon>Chromadorea</taxon>
        <taxon>Rhabditida</taxon>
        <taxon>Spirurina</taxon>
        <taxon>Spiruromorpha</taxon>
        <taxon>Spiruroidea</taxon>
        <taxon>Gongylonematidae</taxon>
        <taxon>Gongylonema</taxon>
    </lineage>
</organism>
<reference evidence="3" key="1">
    <citation type="submission" date="2016-06" db="UniProtKB">
        <authorList>
            <consortium name="WormBaseParasite"/>
        </authorList>
    </citation>
    <scope>IDENTIFICATION</scope>
</reference>
<evidence type="ECO:0000313" key="3">
    <source>
        <dbReference type="WBParaSite" id="GPUH_0000794001-mRNA-1"/>
    </source>
</evidence>
<dbReference type="EMBL" id="UYRT01021776">
    <property type="protein sequence ID" value="VDK60170.1"/>
    <property type="molecule type" value="Genomic_DNA"/>
</dbReference>
<keyword evidence="2" id="KW-1185">Reference proteome</keyword>
<gene>
    <name evidence="1" type="ORF">GPUH_LOCUS7932</name>
</gene>
<dbReference type="OrthoDB" id="5834449at2759"/>
<protein>
    <submittedName>
        <fullName evidence="3">Gag-pol polyprotein</fullName>
    </submittedName>
</protein>
<dbReference type="AlphaFoldDB" id="A0A183DGU0"/>
<sequence length="91" mass="10630">MINVDPLSNWTQQDADFCARMLERINSFASTMADMVKYSFIIEPGTVTPHLSEYVAEFRQLETFFERNPLSPEEAEQSAFNRNYLKARNRC</sequence>
<evidence type="ECO:0000313" key="2">
    <source>
        <dbReference type="Proteomes" id="UP000271098"/>
    </source>
</evidence>
<proteinExistence type="predicted"/>
<reference evidence="1 2" key="2">
    <citation type="submission" date="2018-11" db="EMBL/GenBank/DDBJ databases">
        <authorList>
            <consortium name="Pathogen Informatics"/>
        </authorList>
    </citation>
    <scope>NUCLEOTIDE SEQUENCE [LARGE SCALE GENOMIC DNA]</scope>
</reference>